<evidence type="ECO:0000259" key="12">
    <source>
        <dbReference type="SMART" id="SM00856"/>
    </source>
</evidence>
<sequence>MGGSGATAFLKVVLQNFDVLAGYASIKAIESKSPIDDQQWLTYWILYSLITLFELTFAKVIEWIPFWSYAKLIVTCWLVIPYFNGAAYVYEHFVRPTFVRAQKNTVNVWYVPREKDVFKKKDDIITAAEKYMQENGTDAFRDLVNRAEHRGRNQMNDHGIFEYECRIYKGYGQLNNLEDEDPSKTHFFNNPRKPLITISVISLILVSLLLGSIIGALIYHSQTEPPEAELGLDSSSSSAFDSATRSIQLVCNVTRYPESCFSTLSTINTQSKPDPEFLFSLSLQAAIRELSKLQSLPDSLSSRASDSRTQSALNDCRSLFVDALDRLNQSVAAAKGHVASSQGVKISYINTWISAAMTDQETCLDGLEEVGSRVLDEVKAKVHASNVCLSNSLAILTNIKNLVEKFHRPVSGGQIGNNNHT</sequence>
<evidence type="ECO:0000256" key="3">
    <source>
        <dbReference type="ARBA" id="ARBA00007786"/>
    </source>
</evidence>
<comment type="similarity">
    <text evidence="3">In the C-terminal section; belongs to the pectinesterase family.</text>
</comment>
<dbReference type="InterPro" id="IPR006501">
    <property type="entry name" value="Pectinesterase_inhib_dom"/>
</dbReference>
<evidence type="ECO:0000256" key="1">
    <source>
        <dbReference type="ARBA" id="ARBA00004141"/>
    </source>
</evidence>
<evidence type="ECO:0000256" key="4">
    <source>
        <dbReference type="ARBA" id="ARBA00008573"/>
    </source>
</evidence>
<dbReference type="GO" id="GO:0004857">
    <property type="term" value="F:enzyme inhibitor activity"/>
    <property type="evidence" value="ECO:0007669"/>
    <property type="project" value="InterPro"/>
</dbReference>
<keyword evidence="10" id="KW-0325">Glycoprotein</keyword>
<evidence type="ECO:0000256" key="5">
    <source>
        <dbReference type="ARBA" id="ARBA00013229"/>
    </source>
</evidence>
<dbReference type="NCBIfam" id="TIGR01614">
    <property type="entry name" value="PME_inhib"/>
    <property type="match status" value="1"/>
</dbReference>
<dbReference type="SMART" id="SM00856">
    <property type="entry name" value="PMEI"/>
    <property type="match status" value="1"/>
</dbReference>
<evidence type="ECO:0000256" key="9">
    <source>
        <dbReference type="ARBA" id="ARBA00023157"/>
    </source>
</evidence>
<feature type="domain" description="Pectinesterase inhibitor" evidence="12">
    <location>
        <begin position="242"/>
        <end position="395"/>
    </location>
</feature>
<dbReference type="GO" id="GO:0030599">
    <property type="term" value="F:pectinesterase activity"/>
    <property type="evidence" value="ECO:0007669"/>
    <property type="project" value="UniProtKB-EC"/>
</dbReference>
<keyword evidence="14" id="KW-1185">Reference proteome</keyword>
<keyword evidence="9" id="KW-1015">Disulfide bond</keyword>
<keyword evidence="7 11" id="KW-1133">Transmembrane helix</keyword>
<evidence type="ECO:0000256" key="11">
    <source>
        <dbReference type="SAM" id="Phobius"/>
    </source>
</evidence>
<evidence type="ECO:0000313" key="13">
    <source>
        <dbReference type="EMBL" id="KAJ8452345.1"/>
    </source>
</evidence>
<dbReference type="Pfam" id="PF04043">
    <property type="entry name" value="PMEI"/>
    <property type="match status" value="1"/>
</dbReference>
<organism evidence="13 14">
    <name type="scientific">Carnegiea gigantea</name>
    <dbReference type="NCBI Taxonomy" id="171969"/>
    <lineage>
        <taxon>Eukaryota</taxon>
        <taxon>Viridiplantae</taxon>
        <taxon>Streptophyta</taxon>
        <taxon>Embryophyta</taxon>
        <taxon>Tracheophyta</taxon>
        <taxon>Spermatophyta</taxon>
        <taxon>Magnoliopsida</taxon>
        <taxon>eudicotyledons</taxon>
        <taxon>Gunneridae</taxon>
        <taxon>Pentapetalae</taxon>
        <taxon>Caryophyllales</taxon>
        <taxon>Cactineae</taxon>
        <taxon>Cactaceae</taxon>
        <taxon>Cactoideae</taxon>
        <taxon>Echinocereeae</taxon>
        <taxon>Carnegiea</taxon>
    </lineage>
</organism>
<dbReference type="CDD" id="cd15798">
    <property type="entry name" value="PMEI-like_3"/>
    <property type="match status" value="1"/>
</dbReference>
<evidence type="ECO:0000256" key="10">
    <source>
        <dbReference type="ARBA" id="ARBA00023180"/>
    </source>
</evidence>
<comment type="similarity">
    <text evidence="4">Belongs to the DP1 family.</text>
</comment>
<evidence type="ECO:0000256" key="2">
    <source>
        <dbReference type="ARBA" id="ARBA00006027"/>
    </source>
</evidence>
<dbReference type="InterPro" id="IPR004345">
    <property type="entry name" value="TB2_DP1_HVA22"/>
</dbReference>
<comment type="subcellular location">
    <subcellularLocation>
        <location evidence="1">Membrane</location>
        <topology evidence="1">Multi-pass membrane protein</topology>
    </subcellularLocation>
</comment>
<reference evidence="13" key="1">
    <citation type="submission" date="2022-04" db="EMBL/GenBank/DDBJ databases">
        <title>Carnegiea gigantea Genome sequencing and assembly v2.</title>
        <authorList>
            <person name="Copetti D."/>
            <person name="Sanderson M.J."/>
            <person name="Burquez A."/>
            <person name="Wojciechowski M.F."/>
        </authorList>
    </citation>
    <scope>NUCLEOTIDE SEQUENCE</scope>
    <source>
        <strain evidence="13">SGP5-SGP5p</strain>
        <tissue evidence="13">Aerial part</tissue>
    </source>
</reference>
<evidence type="ECO:0000256" key="8">
    <source>
        <dbReference type="ARBA" id="ARBA00023136"/>
    </source>
</evidence>
<gene>
    <name evidence="13" type="ORF">Cgig2_006150</name>
</gene>
<dbReference type="OrthoDB" id="10009287at2759"/>
<feature type="transmembrane region" description="Helical" evidence="11">
    <location>
        <begin position="41"/>
        <end position="61"/>
    </location>
</feature>
<feature type="transmembrane region" description="Helical" evidence="11">
    <location>
        <begin position="67"/>
        <end position="90"/>
    </location>
</feature>
<comment type="similarity">
    <text evidence="2">In the N-terminal section; belongs to the PMEI family.</text>
</comment>
<keyword evidence="8 11" id="KW-0472">Membrane</keyword>
<comment type="caution">
    <text evidence="13">The sequence shown here is derived from an EMBL/GenBank/DDBJ whole genome shotgun (WGS) entry which is preliminary data.</text>
</comment>
<feature type="transmembrane region" description="Helical" evidence="11">
    <location>
        <begin position="195"/>
        <end position="219"/>
    </location>
</feature>
<dbReference type="InterPro" id="IPR035513">
    <property type="entry name" value="Invertase/methylesterase_inhib"/>
</dbReference>
<dbReference type="Pfam" id="PF03134">
    <property type="entry name" value="TB2_DP1_HVA22"/>
    <property type="match status" value="1"/>
</dbReference>
<dbReference type="PANTHER" id="PTHR12300:SF161">
    <property type="entry name" value="RECEPTOR EXPRESSION-ENHANCING PROTEIN"/>
    <property type="match status" value="1"/>
</dbReference>
<dbReference type="GO" id="GO:0016020">
    <property type="term" value="C:membrane"/>
    <property type="evidence" value="ECO:0007669"/>
    <property type="project" value="UniProtKB-SubCell"/>
</dbReference>
<name>A0A9Q1KYQ0_9CARY</name>
<dbReference type="AlphaFoldDB" id="A0A9Q1KYQ0"/>
<evidence type="ECO:0000256" key="6">
    <source>
        <dbReference type="ARBA" id="ARBA00022692"/>
    </source>
</evidence>
<protein>
    <recommendedName>
        <fullName evidence="5">pectinesterase</fullName>
        <ecNumber evidence="5">3.1.1.11</ecNumber>
    </recommendedName>
</protein>
<dbReference type="EC" id="3.1.1.11" evidence="5"/>
<evidence type="ECO:0000313" key="14">
    <source>
        <dbReference type="Proteomes" id="UP001153076"/>
    </source>
</evidence>
<dbReference type="Gene3D" id="1.20.140.40">
    <property type="entry name" value="Invertase/pectin methylesterase inhibitor family protein"/>
    <property type="match status" value="1"/>
</dbReference>
<evidence type="ECO:0000256" key="7">
    <source>
        <dbReference type="ARBA" id="ARBA00022989"/>
    </source>
</evidence>
<dbReference type="EMBL" id="JAKOGI010000005">
    <property type="protein sequence ID" value="KAJ8452345.1"/>
    <property type="molecule type" value="Genomic_DNA"/>
</dbReference>
<dbReference type="PANTHER" id="PTHR12300">
    <property type="entry name" value="HVA22-LIKE PROTEINS"/>
    <property type="match status" value="1"/>
</dbReference>
<keyword evidence="6 11" id="KW-0812">Transmembrane</keyword>
<accession>A0A9Q1KYQ0</accession>
<dbReference type="FunFam" id="1.20.140.40:FF:000010">
    <property type="entry name" value="Pectinesterase"/>
    <property type="match status" value="1"/>
</dbReference>
<dbReference type="SUPFAM" id="SSF101148">
    <property type="entry name" value="Plant invertase/pectin methylesterase inhibitor"/>
    <property type="match status" value="1"/>
</dbReference>
<proteinExistence type="inferred from homology"/>
<dbReference type="Proteomes" id="UP001153076">
    <property type="component" value="Unassembled WGS sequence"/>
</dbReference>